<evidence type="ECO:0000256" key="3">
    <source>
        <dbReference type="ARBA" id="ARBA00023157"/>
    </source>
</evidence>
<dbReference type="AlphaFoldDB" id="A0AAD7ZIH2"/>
<reference evidence="7" key="1">
    <citation type="journal article" date="2023" name="IScience">
        <title>Live-bearing cockroach genome reveals convergent evolutionary mechanisms linked to viviparity in insects and beyond.</title>
        <authorList>
            <person name="Fouks B."/>
            <person name="Harrison M.C."/>
            <person name="Mikhailova A.A."/>
            <person name="Marchal E."/>
            <person name="English S."/>
            <person name="Carruthers M."/>
            <person name="Jennings E.C."/>
            <person name="Chiamaka E.L."/>
            <person name="Frigard R.A."/>
            <person name="Pippel M."/>
            <person name="Attardo G.M."/>
            <person name="Benoit J.B."/>
            <person name="Bornberg-Bauer E."/>
            <person name="Tobe S.S."/>
        </authorList>
    </citation>
    <scope>NUCLEOTIDE SEQUENCE</scope>
    <source>
        <strain evidence="7">Stay&amp;Tobe</strain>
    </source>
</reference>
<keyword evidence="4" id="KW-0325">Glycoprotein</keyword>
<protein>
    <recommendedName>
        <fullName evidence="6">Vitellogenin domain-containing protein</fullName>
    </recommendedName>
</protein>
<name>A0AAD7ZIH2_DIPPU</name>
<organism evidence="7 8">
    <name type="scientific">Diploptera punctata</name>
    <name type="common">Pacific beetle cockroach</name>
    <dbReference type="NCBI Taxonomy" id="6984"/>
    <lineage>
        <taxon>Eukaryota</taxon>
        <taxon>Metazoa</taxon>
        <taxon>Ecdysozoa</taxon>
        <taxon>Arthropoda</taxon>
        <taxon>Hexapoda</taxon>
        <taxon>Insecta</taxon>
        <taxon>Pterygota</taxon>
        <taxon>Neoptera</taxon>
        <taxon>Polyneoptera</taxon>
        <taxon>Dictyoptera</taxon>
        <taxon>Blattodea</taxon>
        <taxon>Blaberoidea</taxon>
        <taxon>Blaberidae</taxon>
        <taxon>Diplopterinae</taxon>
        <taxon>Diploptera</taxon>
    </lineage>
</organism>
<proteinExistence type="predicted"/>
<feature type="non-terminal residue" evidence="7">
    <location>
        <position position="1"/>
    </location>
</feature>
<evidence type="ECO:0000313" key="7">
    <source>
        <dbReference type="EMBL" id="KAJ9580712.1"/>
    </source>
</evidence>
<evidence type="ECO:0000259" key="6">
    <source>
        <dbReference type="PROSITE" id="PS51211"/>
    </source>
</evidence>
<dbReference type="Gene3D" id="2.30.230.10">
    <property type="entry name" value="Lipovitellin, beta-sheet shell regions, chain A"/>
    <property type="match status" value="1"/>
</dbReference>
<evidence type="ECO:0000256" key="1">
    <source>
        <dbReference type="ARBA" id="ARBA00022729"/>
    </source>
</evidence>
<dbReference type="PANTHER" id="PTHR23345:SF15">
    <property type="entry name" value="VITELLOGENIN 1-RELATED"/>
    <property type="match status" value="1"/>
</dbReference>
<evidence type="ECO:0000256" key="5">
    <source>
        <dbReference type="PROSITE-ProRule" id="PRU00557"/>
    </source>
</evidence>
<dbReference type="InterPro" id="IPR015819">
    <property type="entry name" value="Lipid_transp_b-sht_shell"/>
</dbReference>
<dbReference type="SMART" id="SM00638">
    <property type="entry name" value="LPD_N"/>
    <property type="match status" value="1"/>
</dbReference>
<dbReference type="PANTHER" id="PTHR23345">
    <property type="entry name" value="VITELLOGENIN-RELATED"/>
    <property type="match status" value="1"/>
</dbReference>
<evidence type="ECO:0000313" key="8">
    <source>
        <dbReference type="Proteomes" id="UP001233999"/>
    </source>
</evidence>
<dbReference type="PROSITE" id="PS51211">
    <property type="entry name" value="VITELLOGENIN"/>
    <property type="match status" value="1"/>
</dbReference>
<dbReference type="SUPFAM" id="SSF56968">
    <property type="entry name" value="Lipovitellin-phosvitin complex, beta-sheet shell regions"/>
    <property type="match status" value="1"/>
</dbReference>
<dbReference type="InterPro" id="IPR050733">
    <property type="entry name" value="Vitellogenin/Apolipophorin"/>
</dbReference>
<reference evidence="7" key="2">
    <citation type="submission" date="2023-05" db="EMBL/GenBank/DDBJ databases">
        <authorList>
            <person name="Fouks B."/>
        </authorList>
    </citation>
    <scope>NUCLEOTIDE SEQUENCE</scope>
    <source>
        <strain evidence="7">Stay&amp;Tobe</strain>
        <tissue evidence="7">Testes</tissue>
    </source>
</reference>
<dbReference type="GO" id="GO:0005319">
    <property type="term" value="F:lipid transporter activity"/>
    <property type="evidence" value="ECO:0007669"/>
    <property type="project" value="InterPro"/>
</dbReference>
<dbReference type="SUPFAM" id="SSF48431">
    <property type="entry name" value="Lipovitellin-phosvitin complex, superhelical domain"/>
    <property type="match status" value="1"/>
</dbReference>
<dbReference type="Gene3D" id="1.25.10.20">
    <property type="entry name" value="Vitellinogen, superhelical"/>
    <property type="match status" value="1"/>
</dbReference>
<dbReference type="InterPro" id="IPR011030">
    <property type="entry name" value="Lipovitellin_superhlx_dom"/>
</dbReference>
<accession>A0AAD7ZIH2</accession>
<dbReference type="InterPro" id="IPR001747">
    <property type="entry name" value="Vitellogenin_N"/>
</dbReference>
<dbReference type="FunFam" id="1.25.10.20:FF:000005">
    <property type="entry name" value="Apolipoprotein lipid transfer particle"/>
    <property type="match status" value="1"/>
</dbReference>
<dbReference type="Proteomes" id="UP001233999">
    <property type="component" value="Unassembled WGS sequence"/>
</dbReference>
<comment type="caution">
    <text evidence="7">The sequence shown here is derived from an EMBL/GenBank/DDBJ whole genome shotgun (WGS) entry which is preliminary data.</text>
</comment>
<keyword evidence="2" id="KW-0758">Storage protein</keyword>
<evidence type="ECO:0000256" key="2">
    <source>
        <dbReference type="ARBA" id="ARBA00022761"/>
    </source>
</evidence>
<feature type="domain" description="Vitellogenin" evidence="6">
    <location>
        <begin position="6"/>
        <end position="575"/>
    </location>
</feature>
<dbReference type="Pfam" id="PF01347">
    <property type="entry name" value="Vitellogenin_N"/>
    <property type="match status" value="1"/>
</dbReference>
<dbReference type="EMBL" id="JASPKZ010008191">
    <property type="protein sequence ID" value="KAJ9580712.1"/>
    <property type="molecule type" value="Genomic_DNA"/>
</dbReference>
<gene>
    <name evidence="7" type="ORF">L9F63_024108</name>
</gene>
<sequence>GGKFAYLTSTRYTYQYTNEISTLFGGISGNMSTLYISAKVALEFPTPCEGVLELRNTSIESPELPQAYEFRQAISQYPLRFAFSDGLIPEVCPHQNETTWVLNFKRGILSTFQNTMKRFDVDHNSIDVDVNGNCETTYSLEGARETSLIISRKKDISSCTYRYKHHSVLQTTPYFFRNNYQPMPIMKSSSSCEMSVDNYVYKEIICEDVHLFQPFSSKESGAQTITKQIFKLHSETNTTSEKQDDVQRRSNLLFDHNQTPKVVSGEIKATKDLIKAMCRLNVIQPDFPDVFTKFINTARLLPYSSLFQVYNRASSICSTGKRHFMDALPMIGTNAAIAVMKEAILRNTVSRDIINEWLLVMSFTPRPDLQTINIITPLLKWKDADAQVYLSVSAIVHTYCRYNTNCQEQDEITNIVSFLENQVKSACLRKNSNLENTEKALVAIKALGNIGVSTRTLSPALQSCIEDKNQPMEVKIAAIEAHRRLPCEEAKDYFVTLFRDQSQDTELRIAAYLEVMKCPSYNVIKTIKHSLNEEEVNQVGSFVWSHLNNLLKSSSPNKVEIQALLQDKDLTKKIQ</sequence>
<keyword evidence="3" id="KW-1015">Disulfide bond</keyword>
<keyword evidence="8" id="KW-1185">Reference proteome</keyword>
<dbReference type="InterPro" id="IPR015816">
    <property type="entry name" value="Vitellinogen_b-sht_N"/>
</dbReference>
<keyword evidence="1" id="KW-0732">Signal</keyword>
<comment type="caution">
    <text evidence="5">Lacks conserved residue(s) required for the propagation of feature annotation.</text>
</comment>
<evidence type="ECO:0000256" key="4">
    <source>
        <dbReference type="ARBA" id="ARBA00023180"/>
    </source>
</evidence>